<sequence>PLNQWTPLRDEYLAEKIRLEGRGDVCITHCPTCPEGTPPETPLYRCIDCMHPDLYCKECCVHAHINHPLDRIEVFFFFGRNFERISLQAMGMRVQLSHNISETCDRPQAGHVNFTVIHTNGMHAVDVDFCGCKDATIVGSRRQQVLRQGWYPAT</sequence>
<name>A0AAD7DK49_MYCRO</name>
<gene>
    <name evidence="2" type="ORF">B0H17DRAFT_887959</name>
</gene>
<proteinExistence type="predicted"/>
<dbReference type="AlphaFoldDB" id="A0AAD7DK49"/>
<protein>
    <recommendedName>
        <fullName evidence="1">CxC2-like cysteine cluster KDZ transposase-associated domain-containing protein</fullName>
    </recommendedName>
</protein>
<organism evidence="2 3">
    <name type="scientific">Mycena rosella</name>
    <name type="common">Pink bonnet</name>
    <name type="synonym">Agaricus rosellus</name>
    <dbReference type="NCBI Taxonomy" id="1033263"/>
    <lineage>
        <taxon>Eukaryota</taxon>
        <taxon>Fungi</taxon>
        <taxon>Dikarya</taxon>
        <taxon>Basidiomycota</taxon>
        <taxon>Agaricomycotina</taxon>
        <taxon>Agaricomycetes</taxon>
        <taxon>Agaricomycetidae</taxon>
        <taxon>Agaricales</taxon>
        <taxon>Marasmiineae</taxon>
        <taxon>Mycenaceae</taxon>
        <taxon>Mycena</taxon>
    </lineage>
</organism>
<evidence type="ECO:0000313" key="3">
    <source>
        <dbReference type="Proteomes" id="UP001221757"/>
    </source>
</evidence>
<dbReference type="Pfam" id="PF18803">
    <property type="entry name" value="CxC2"/>
    <property type="match status" value="1"/>
</dbReference>
<dbReference type="EMBL" id="JARKIE010000047">
    <property type="protein sequence ID" value="KAJ7693186.1"/>
    <property type="molecule type" value="Genomic_DNA"/>
</dbReference>
<evidence type="ECO:0000259" key="1">
    <source>
        <dbReference type="Pfam" id="PF18803"/>
    </source>
</evidence>
<feature type="non-terminal residue" evidence="2">
    <location>
        <position position="1"/>
    </location>
</feature>
<reference evidence="2" key="1">
    <citation type="submission" date="2023-03" db="EMBL/GenBank/DDBJ databases">
        <title>Massive genome expansion in bonnet fungi (Mycena s.s.) driven by repeated elements and novel gene families across ecological guilds.</title>
        <authorList>
            <consortium name="Lawrence Berkeley National Laboratory"/>
            <person name="Harder C.B."/>
            <person name="Miyauchi S."/>
            <person name="Viragh M."/>
            <person name="Kuo A."/>
            <person name="Thoen E."/>
            <person name="Andreopoulos B."/>
            <person name="Lu D."/>
            <person name="Skrede I."/>
            <person name="Drula E."/>
            <person name="Henrissat B."/>
            <person name="Morin E."/>
            <person name="Kohler A."/>
            <person name="Barry K."/>
            <person name="LaButti K."/>
            <person name="Morin E."/>
            <person name="Salamov A."/>
            <person name="Lipzen A."/>
            <person name="Mereny Z."/>
            <person name="Hegedus B."/>
            <person name="Baldrian P."/>
            <person name="Stursova M."/>
            <person name="Weitz H."/>
            <person name="Taylor A."/>
            <person name="Grigoriev I.V."/>
            <person name="Nagy L.G."/>
            <person name="Martin F."/>
            <person name="Kauserud H."/>
        </authorList>
    </citation>
    <scope>NUCLEOTIDE SEQUENCE</scope>
    <source>
        <strain evidence="2">CBHHK067</strain>
    </source>
</reference>
<comment type="caution">
    <text evidence="2">The sequence shown here is derived from an EMBL/GenBank/DDBJ whole genome shotgun (WGS) entry which is preliminary data.</text>
</comment>
<accession>A0AAD7DK49</accession>
<feature type="domain" description="CxC2-like cysteine cluster KDZ transposase-associated" evidence="1">
    <location>
        <begin position="87"/>
        <end position="154"/>
    </location>
</feature>
<keyword evidence="3" id="KW-1185">Reference proteome</keyword>
<evidence type="ECO:0000313" key="2">
    <source>
        <dbReference type="EMBL" id="KAJ7693186.1"/>
    </source>
</evidence>
<feature type="non-terminal residue" evidence="2">
    <location>
        <position position="154"/>
    </location>
</feature>
<dbReference type="Proteomes" id="UP001221757">
    <property type="component" value="Unassembled WGS sequence"/>
</dbReference>
<dbReference type="InterPro" id="IPR041457">
    <property type="entry name" value="CxC2_KDZ-assoc"/>
</dbReference>